<evidence type="ECO:0000259" key="1">
    <source>
        <dbReference type="PROSITE" id="PS50914"/>
    </source>
</evidence>
<dbReference type="InterPro" id="IPR007055">
    <property type="entry name" value="BON_dom"/>
</dbReference>
<organism evidence="2 3">
    <name type="scientific">Pedobacter frigidisoli</name>
    <dbReference type="NCBI Taxonomy" id="2530455"/>
    <lineage>
        <taxon>Bacteria</taxon>
        <taxon>Pseudomonadati</taxon>
        <taxon>Bacteroidota</taxon>
        <taxon>Sphingobacteriia</taxon>
        <taxon>Sphingobacteriales</taxon>
        <taxon>Sphingobacteriaceae</taxon>
        <taxon>Pedobacter</taxon>
    </lineage>
</organism>
<dbReference type="PROSITE" id="PS50914">
    <property type="entry name" value="BON"/>
    <property type="match status" value="1"/>
</dbReference>
<dbReference type="Gene3D" id="3.30.1340.30">
    <property type="match status" value="1"/>
</dbReference>
<keyword evidence="3" id="KW-1185">Reference proteome</keyword>
<feature type="domain" description="BON" evidence="1">
    <location>
        <begin position="20"/>
        <end position="88"/>
    </location>
</feature>
<reference evidence="2 3" key="1">
    <citation type="submission" date="2019-02" db="EMBL/GenBank/DDBJ databases">
        <title>Pedobacter sp. RP-3-11 sp. nov., isolated from Arctic soil.</title>
        <authorList>
            <person name="Dahal R.H."/>
        </authorList>
    </citation>
    <scope>NUCLEOTIDE SEQUENCE [LARGE SCALE GENOMIC DNA]</scope>
    <source>
        <strain evidence="2 3">RP-3-11</strain>
    </source>
</reference>
<evidence type="ECO:0000313" key="2">
    <source>
        <dbReference type="EMBL" id="TCD04411.1"/>
    </source>
</evidence>
<name>A0A4R0NT67_9SPHI</name>
<proteinExistence type="predicted"/>
<dbReference type="OrthoDB" id="870892at2"/>
<gene>
    <name evidence="2" type="ORF">EZ449_17390</name>
</gene>
<evidence type="ECO:0000313" key="3">
    <source>
        <dbReference type="Proteomes" id="UP000291485"/>
    </source>
</evidence>
<dbReference type="AlphaFoldDB" id="A0A4R0NT67"/>
<comment type="caution">
    <text evidence="2">The sequence shown here is derived from an EMBL/GenBank/DDBJ whole genome shotgun (WGS) entry which is preliminary data.</text>
</comment>
<accession>A0A4R0NT67</accession>
<protein>
    <submittedName>
        <fullName evidence="2">BON domain-containing protein</fullName>
    </submittedName>
</protein>
<dbReference type="Pfam" id="PF04972">
    <property type="entry name" value="BON"/>
    <property type="match status" value="1"/>
</dbReference>
<sequence length="138" mass="15750">MMLRKSVFGPLTMEIIMKNKDKNLEKEVRLAINSNTLMNEEKIEISVESGLVTLKGSVDSYAKKLATEHAAKSVKGVKDVIQKIEVRFALKNNLIVYMGINLVLDSRHSYKNDSDQPMHILGPIRPNFHAERSRNEIW</sequence>
<dbReference type="EMBL" id="SJSN01000015">
    <property type="protein sequence ID" value="TCD04411.1"/>
    <property type="molecule type" value="Genomic_DNA"/>
</dbReference>
<dbReference type="Proteomes" id="UP000291485">
    <property type="component" value="Unassembled WGS sequence"/>
</dbReference>